<feature type="compositionally biased region" description="Low complexity" evidence="1">
    <location>
        <begin position="58"/>
        <end position="68"/>
    </location>
</feature>
<keyword evidence="4" id="KW-1185">Reference proteome</keyword>
<feature type="region of interest" description="Disordered" evidence="1">
    <location>
        <begin position="25"/>
        <end position="98"/>
    </location>
</feature>
<evidence type="ECO:0000313" key="3">
    <source>
        <dbReference type="EnsemblMetazoa" id="ASIC016413-PA"/>
    </source>
</evidence>
<sequence>MKESLSLHDKKPVMSGVVAGDAGLADKKLAPGTPLQQCPPKNPLQPIENTIPEPKMLSTVAEESTAAGEGTGGGPAVQASTGSNLHPAGSTEGKSNAI</sequence>
<dbReference type="Proteomes" id="UP000030765">
    <property type="component" value="Unassembled WGS sequence"/>
</dbReference>
<dbReference type="EnsemblMetazoa" id="ASIC016413-RA">
    <property type="protein sequence ID" value="ASIC016413-PA"/>
    <property type="gene ID" value="ASIC016413"/>
</dbReference>
<dbReference type="VEuPathDB" id="VectorBase:ASIC016413"/>
<organism evidence="2">
    <name type="scientific">Anopheles sinensis</name>
    <name type="common">Mosquito</name>
    <dbReference type="NCBI Taxonomy" id="74873"/>
    <lineage>
        <taxon>Eukaryota</taxon>
        <taxon>Metazoa</taxon>
        <taxon>Ecdysozoa</taxon>
        <taxon>Arthropoda</taxon>
        <taxon>Hexapoda</taxon>
        <taxon>Insecta</taxon>
        <taxon>Pterygota</taxon>
        <taxon>Neoptera</taxon>
        <taxon>Endopterygota</taxon>
        <taxon>Diptera</taxon>
        <taxon>Nematocera</taxon>
        <taxon>Culicoidea</taxon>
        <taxon>Culicidae</taxon>
        <taxon>Anophelinae</taxon>
        <taxon>Anopheles</taxon>
    </lineage>
</organism>
<dbReference type="GO" id="GO:0016757">
    <property type="term" value="F:glycosyltransferase activity"/>
    <property type="evidence" value="ECO:0007669"/>
    <property type="project" value="UniProtKB-KW"/>
</dbReference>
<keyword evidence="2" id="KW-0808">Transferase</keyword>
<dbReference type="EMBL" id="ATLV01023029">
    <property type="status" value="NOT_ANNOTATED_CDS"/>
    <property type="molecule type" value="Genomic_DNA"/>
</dbReference>
<reference evidence="2 4" key="1">
    <citation type="journal article" date="2014" name="BMC Genomics">
        <title>Genome sequence of Anopheles sinensis provides insight into genetics basis of mosquito competence for malaria parasites.</title>
        <authorList>
            <person name="Zhou D."/>
            <person name="Zhang D."/>
            <person name="Ding G."/>
            <person name="Shi L."/>
            <person name="Hou Q."/>
            <person name="Ye Y."/>
            <person name="Xu Y."/>
            <person name="Zhou H."/>
            <person name="Xiong C."/>
            <person name="Li S."/>
            <person name="Yu J."/>
            <person name="Hong S."/>
            <person name="Yu X."/>
            <person name="Zou P."/>
            <person name="Chen C."/>
            <person name="Chang X."/>
            <person name="Wang W."/>
            <person name="Lv Y."/>
            <person name="Sun Y."/>
            <person name="Ma L."/>
            <person name="Shen B."/>
            <person name="Zhu C."/>
        </authorList>
    </citation>
    <scope>NUCLEOTIDE SEQUENCE [LARGE SCALE GENOMIC DNA]</scope>
</reference>
<keyword evidence="2" id="KW-0328">Glycosyltransferase</keyword>
<evidence type="ECO:0000313" key="2">
    <source>
        <dbReference type="EMBL" id="KFB48286.1"/>
    </source>
</evidence>
<accession>A0A084WDJ2</accession>
<dbReference type="AlphaFoldDB" id="A0A084WDJ2"/>
<evidence type="ECO:0000313" key="4">
    <source>
        <dbReference type="Proteomes" id="UP000030765"/>
    </source>
</evidence>
<reference evidence="3" key="2">
    <citation type="submission" date="2020-05" db="UniProtKB">
        <authorList>
            <consortium name="EnsemblMetazoa"/>
        </authorList>
    </citation>
    <scope>IDENTIFICATION</scope>
</reference>
<gene>
    <name evidence="2" type="ORF">ZHAS_00016413</name>
</gene>
<name>A0A084WDJ2_ANOSI</name>
<protein>
    <submittedName>
        <fullName evidence="2 3">Nicotinate-nucleotide--dimethylbenzimidazole phosphoribosyltransferase</fullName>
    </submittedName>
</protein>
<evidence type="ECO:0000256" key="1">
    <source>
        <dbReference type="SAM" id="MobiDB-lite"/>
    </source>
</evidence>
<dbReference type="EMBL" id="KE525339">
    <property type="protein sequence ID" value="KFB48286.1"/>
    <property type="molecule type" value="Genomic_DNA"/>
</dbReference>
<proteinExistence type="predicted"/>